<dbReference type="NCBIfam" id="TIGR03930">
    <property type="entry name" value="WXG100_ESAT6"/>
    <property type="match status" value="1"/>
</dbReference>
<evidence type="ECO:0000313" key="11">
    <source>
        <dbReference type="EMBL" id="MCR1233094.1"/>
    </source>
</evidence>
<evidence type="ECO:0000313" key="12">
    <source>
        <dbReference type="EMBL" id="MDX5037701.1"/>
    </source>
</evidence>
<dbReference type="InterPro" id="IPR010310">
    <property type="entry name" value="T7SS_ESAT-6-like"/>
</dbReference>
<dbReference type="EMBL" id="JANJPK010000023">
    <property type="protein sequence ID" value="MCR1233094.1"/>
    <property type="molecule type" value="Genomic_DNA"/>
</dbReference>
<dbReference type="EMBL" id="JABLKP010000009">
    <property type="protein sequence ID" value="NQP83596.1"/>
    <property type="molecule type" value="Genomic_DNA"/>
</dbReference>
<evidence type="ECO:0000313" key="29">
    <source>
        <dbReference type="Proteomes" id="UP000305785"/>
    </source>
</evidence>
<reference evidence="15 28" key="4">
    <citation type="submission" date="2019-04" db="EMBL/GenBank/DDBJ databases">
        <title>Genome analysis of Streptococcus suis strain WUSS424.</title>
        <authorList>
            <person name="Chen H."/>
            <person name="Gao X."/>
            <person name="Wu Z."/>
        </authorList>
    </citation>
    <scope>NUCLEOTIDE SEQUENCE [LARGE SCALE GENOMIC DNA]</scope>
    <source>
        <strain evidence="15 28">WUSS424</strain>
    </source>
</reference>
<dbReference type="Proteomes" id="UP000071962">
    <property type="component" value="Unassembled WGS sequence"/>
</dbReference>
<dbReference type="EMBL" id="JABXEU010000001">
    <property type="protein sequence ID" value="NVH35809.1"/>
    <property type="molecule type" value="Genomic_DNA"/>
</dbReference>
<dbReference type="EMBL" id="FIGO01000002">
    <property type="protein sequence ID" value="CYU47139.1"/>
    <property type="molecule type" value="Genomic_DNA"/>
</dbReference>
<dbReference type="Proteomes" id="UP000748881">
    <property type="component" value="Unassembled WGS sequence"/>
</dbReference>
<evidence type="ECO:0000313" key="21">
    <source>
        <dbReference type="Proteomes" id="UP000072083"/>
    </source>
</evidence>
<dbReference type="Proteomes" id="UP000305165">
    <property type="component" value="Unassembled WGS sequence"/>
</dbReference>
<evidence type="ECO:0000313" key="2">
    <source>
        <dbReference type="EMBL" id="CYU43054.1"/>
    </source>
</evidence>
<dbReference type="Proteomes" id="UP000306426">
    <property type="component" value="Unassembled WGS sequence"/>
</dbReference>
<evidence type="ECO:0000313" key="3">
    <source>
        <dbReference type="EMBL" id="CYU47139.1"/>
    </source>
</evidence>
<reference evidence="19 20" key="1">
    <citation type="submission" date="2016-02" db="EMBL/GenBank/DDBJ databases">
        <authorList>
            <consortium name="Pathogen Informatics"/>
        </authorList>
    </citation>
    <scope>NUCLEOTIDE SEQUENCE [LARGE SCALE GENOMIC DNA]</scope>
    <source>
        <strain evidence="2 27">LSS30</strain>
        <strain evidence="4 23">LSS31</strain>
        <strain evidence="5 21">LSS44</strain>
        <strain evidence="3 25">LSS48</strain>
        <strain evidence="6 26">LSS78</strain>
        <strain evidence="8 24">LSS8</strain>
        <strain evidence="7 19">LSS95</strain>
        <strain evidence="9 20">SS1062</strain>
        <strain evidence="10 22">SS975</strain>
    </source>
</reference>
<evidence type="ECO:0000313" key="28">
    <source>
        <dbReference type="Proteomes" id="UP000305165"/>
    </source>
</evidence>
<evidence type="ECO:0000313" key="16">
    <source>
        <dbReference type="EMBL" id="TII04378.1"/>
    </source>
</evidence>
<dbReference type="EMBL" id="FILL01000016">
    <property type="protein sequence ID" value="CYX71432.1"/>
    <property type="molecule type" value="Genomic_DNA"/>
</dbReference>
<dbReference type="AlphaFoldDB" id="A0A0Z8DG34"/>
<dbReference type="InterPro" id="IPR036689">
    <property type="entry name" value="ESAT-6-like_sf"/>
</dbReference>
<protein>
    <recommendedName>
        <fullName evidence="1">ESAT-6-like protein</fullName>
    </recommendedName>
</protein>
<dbReference type="EMBL" id="FIGH01000002">
    <property type="protein sequence ID" value="CYU43054.1"/>
    <property type="molecule type" value="Genomic_DNA"/>
</dbReference>
<name>A0A0Z8DG34_STRSU</name>
<dbReference type="Proteomes" id="UP000069831">
    <property type="component" value="Unassembled WGS sequence"/>
</dbReference>
<evidence type="ECO:0000313" key="33">
    <source>
        <dbReference type="Proteomes" id="UP000748881"/>
    </source>
</evidence>
<dbReference type="EMBL" id="FIIR01000008">
    <property type="protein sequence ID" value="CYV81959.1"/>
    <property type="molecule type" value="Genomic_DNA"/>
</dbReference>
<reference evidence="13" key="6">
    <citation type="submission" date="2020-05" db="EMBL/GenBank/DDBJ databases">
        <title>Linking phenotype, genotype and ecology: antimicrobial resistance in the zoonotic pathogen Streptococcus suis.</title>
        <authorList>
            <person name="Hadjirin N.F."/>
            <person name="Miller E.L."/>
            <person name="Murray G.R."/>
            <person name="Yen P.L.K."/>
            <person name="Phuc H.D."/>
            <person name="Wileman T.M."/>
            <person name="Hernandez-Garcia J."/>
            <person name="Williamson S.M."/>
            <person name="Parkhill J."/>
            <person name="Maskell D.J."/>
            <person name="Zhou R."/>
            <person name="Fittipaldi N."/>
            <person name="Gottschalk M."/>
            <person name="Tucker A.D.W."/>
            <person name="Hoa N.T."/>
            <person name="Welch J."/>
            <person name="Weinert L.A."/>
        </authorList>
    </citation>
    <scope>NUCLEOTIDE SEQUENCE</scope>
    <source>
        <strain evidence="13">TMW_SS111</strain>
    </source>
</reference>
<proteinExistence type="inferred from homology"/>
<dbReference type="Gene3D" id="1.10.287.1060">
    <property type="entry name" value="ESAT-6-like"/>
    <property type="match status" value="1"/>
</dbReference>
<evidence type="ECO:0000313" key="15">
    <source>
        <dbReference type="EMBL" id="TIH99426.1"/>
    </source>
</evidence>
<dbReference type="Proteomes" id="UP000072933">
    <property type="component" value="Unassembled WGS sequence"/>
</dbReference>
<evidence type="ECO:0000313" key="8">
    <source>
        <dbReference type="EMBL" id="CYW06833.1"/>
    </source>
</evidence>
<dbReference type="Proteomes" id="UP000072083">
    <property type="component" value="Unassembled WGS sequence"/>
</dbReference>
<dbReference type="Proteomes" id="UP001270004">
    <property type="component" value="Unassembled WGS sequence"/>
</dbReference>
<dbReference type="Proteomes" id="UP000073485">
    <property type="component" value="Unassembled WGS sequence"/>
</dbReference>
<reference evidence="18 31" key="5">
    <citation type="submission" date="2019-06" db="EMBL/GenBank/DDBJ databases">
        <title>Comprehensive assessment of Oxford Nanopore MinION sequencing for bacterial characterization and routine diagnosis.</title>
        <authorList>
            <person name="Tan S."/>
            <person name="Dvorak C.M.T."/>
            <person name="Gebhart C."/>
            <person name="Estrada A."/>
            <person name="Marthaler D.G."/>
            <person name="Murtaugh M.P."/>
        </authorList>
    </citation>
    <scope>NUCLEOTIDE SEQUENCE [LARGE SCALE GENOMIC DNA]</scope>
    <source>
        <strain evidence="18 31">2017UMN1435.21</strain>
    </source>
</reference>
<dbReference type="SUPFAM" id="SSF140453">
    <property type="entry name" value="EsxAB dimer-like"/>
    <property type="match status" value="1"/>
</dbReference>
<evidence type="ECO:0000313" key="17">
    <source>
        <dbReference type="EMBL" id="TII06868.1"/>
    </source>
</evidence>
<evidence type="ECO:0000313" key="10">
    <source>
        <dbReference type="EMBL" id="CYX71432.1"/>
    </source>
</evidence>
<sequence>MSRIKLTPDELRTSAIRYTEGSDNIDAILSSLSNEQSVIRENWEGTAFDSFDAQFEALKPKIVEFSELLRDINAQLNKVADIIEQTDADIAAQING</sequence>
<reference evidence="16 30" key="2">
    <citation type="submission" date="2019-04" db="EMBL/GenBank/DDBJ databases">
        <title>Genome analysis of Streptococcus suis strain WUSS286.</title>
        <authorList>
            <person name="Chen H."/>
            <person name="Gao X."/>
            <person name="Wu Z."/>
        </authorList>
    </citation>
    <scope>NUCLEOTIDE SEQUENCE [LARGE SCALE GENOMIC DNA]</scope>
    <source>
        <strain evidence="16 30">WUSS286</strain>
    </source>
</reference>
<reference evidence="11" key="8">
    <citation type="submission" date="2022-07" db="EMBL/GenBank/DDBJ databases">
        <authorList>
            <person name="Peng Z."/>
        </authorList>
    </citation>
    <scope>NUCLEOTIDE SEQUENCE</scope>
    <source>
        <strain evidence="11">2022WUSS069</strain>
    </source>
</reference>
<reference evidence="12" key="9">
    <citation type="submission" date="2023-11" db="EMBL/GenBank/DDBJ databases">
        <title>Antimicrobial resistance in invasive Streptococcus suis isolated in Spain and the associated genetic mechanisms.</title>
        <authorList>
            <person name="Uruen C."/>
            <person name="Arenas J.A."/>
        </authorList>
    </citation>
    <scope>NUCLEOTIDE SEQUENCE</scope>
    <source>
        <strain evidence="12">Ss_70</strain>
    </source>
</reference>
<evidence type="ECO:0000313" key="22">
    <source>
        <dbReference type="Proteomes" id="UP000072353"/>
    </source>
</evidence>
<dbReference type="Proteomes" id="UP000072530">
    <property type="component" value="Unassembled WGS sequence"/>
</dbReference>
<reference evidence="14 32" key="7">
    <citation type="submission" date="2020-06" db="EMBL/GenBank/DDBJ databases">
        <title>Pan-genome analysis of Streptococcus suis serotype 2 revealed genomic diversity among strains of different virulence.</title>
        <authorList>
            <person name="Guo G."/>
            <person name="Zhang W."/>
        </authorList>
    </citation>
    <scope>NUCLEOTIDE SEQUENCE [LARGE SCALE GENOMIC DNA]</scope>
    <source>
        <strain evidence="14 32">ZJ92091101</strain>
    </source>
</reference>
<evidence type="ECO:0000313" key="20">
    <source>
        <dbReference type="Proteomes" id="UP000071962"/>
    </source>
</evidence>
<evidence type="ECO:0000313" key="26">
    <source>
        <dbReference type="Proteomes" id="UP000074356"/>
    </source>
</evidence>
<evidence type="ECO:0000313" key="6">
    <source>
        <dbReference type="EMBL" id="CYV63718.1"/>
    </source>
</evidence>
<dbReference type="EMBL" id="SSXO01000004">
    <property type="protein sequence ID" value="TIH99426.1"/>
    <property type="molecule type" value="Genomic_DNA"/>
</dbReference>
<organism evidence="13 33">
    <name type="scientific">Streptococcus suis</name>
    <dbReference type="NCBI Taxonomy" id="1307"/>
    <lineage>
        <taxon>Bacteria</taxon>
        <taxon>Bacillati</taxon>
        <taxon>Bacillota</taxon>
        <taxon>Bacilli</taxon>
        <taxon>Lactobacillales</taxon>
        <taxon>Streptococcaceae</taxon>
        <taxon>Streptococcus</taxon>
    </lineage>
</organism>
<dbReference type="EMBL" id="VIEK01000018">
    <property type="protein sequence ID" value="TQE86942.1"/>
    <property type="molecule type" value="Genomic_DNA"/>
</dbReference>
<dbReference type="SMR" id="A0A0Z8DG34"/>
<evidence type="ECO:0000313" key="31">
    <source>
        <dbReference type="Proteomes" id="UP000315224"/>
    </source>
</evidence>
<evidence type="ECO:0000313" key="24">
    <source>
        <dbReference type="Proteomes" id="UP000072933"/>
    </source>
</evidence>
<dbReference type="EMBL" id="SSXN01000002">
    <property type="protein sequence ID" value="TII06868.1"/>
    <property type="molecule type" value="Genomic_DNA"/>
</dbReference>
<evidence type="ECO:0000313" key="19">
    <source>
        <dbReference type="Proteomes" id="UP000069831"/>
    </source>
</evidence>
<dbReference type="Proteomes" id="UP000548355">
    <property type="component" value="Unassembled WGS sequence"/>
</dbReference>
<dbReference type="PATRIC" id="fig|1307.466.peg.2102"/>
<dbReference type="OrthoDB" id="4978934at2"/>
<dbReference type="Pfam" id="PF06013">
    <property type="entry name" value="WXG100"/>
    <property type="match status" value="1"/>
</dbReference>
<evidence type="ECO:0000313" key="14">
    <source>
        <dbReference type="EMBL" id="NVH35809.1"/>
    </source>
</evidence>
<evidence type="ECO:0000313" key="13">
    <source>
        <dbReference type="EMBL" id="NQP83596.1"/>
    </source>
</evidence>
<evidence type="ECO:0000313" key="18">
    <source>
        <dbReference type="EMBL" id="TQE86942.1"/>
    </source>
</evidence>
<evidence type="ECO:0000313" key="4">
    <source>
        <dbReference type="EMBL" id="CYU58520.1"/>
    </source>
</evidence>
<evidence type="ECO:0000313" key="23">
    <source>
        <dbReference type="Proteomes" id="UP000072530"/>
    </source>
</evidence>
<evidence type="ECO:0000313" key="9">
    <source>
        <dbReference type="EMBL" id="CYX02110.1"/>
    </source>
</evidence>
<accession>A0A0Z8DG34</accession>
<evidence type="ECO:0000313" key="27">
    <source>
        <dbReference type="Proteomes" id="UP000074664"/>
    </source>
</evidence>
<evidence type="ECO:0000313" key="30">
    <source>
        <dbReference type="Proteomes" id="UP000306426"/>
    </source>
</evidence>
<dbReference type="Proteomes" id="UP000305785">
    <property type="component" value="Unassembled WGS sequence"/>
</dbReference>
<dbReference type="EMBL" id="FIGZ01000028">
    <property type="protein sequence ID" value="CYV18625.1"/>
    <property type="molecule type" value="Genomic_DNA"/>
</dbReference>
<comment type="similarity">
    <text evidence="1">Belongs to the WXG100 family.</text>
</comment>
<evidence type="ECO:0000313" key="5">
    <source>
        <dbReference type="EMBL" id="CYV18625.1"/>
    </source>
</evidence>
<dbReference type="Proteomes" id="UP000072353">
    <property type="component" value="Unassembled WGS sequence"/>
</dbReference>
<dbReference type="Proteomes" id="UP001206089">
    <property type="component" value="Unassembled WGS sequence"/>
</dbReference>
<dbReference type="RefSeq" id="WP_013730614.1">
    <property type="nucleotide sequence ID" value="NZ_AP023392.1"/>
</dbReference>
<dbReference type="EMBL" id="FIID01000020">
    <property type="protein sequence ID" value="CYW06833.1"/>
    <property type="molecule type" value="Genomic_DNA"/>
</dbReference>
<dbReference type="EMBL" id="FIIB01000010">
    <property type="protein sequence ID" value="CYV63718.1"/>
    <property type="molecule type" value="Genomic_DNA"/>
</dbReference>
<dbReference type="EMBL" id="FIKT01000011">
    <property type="protein sequence ID" value="CYX02110.1"/>
    <property type="molecule type" value="Genomic_DNA"/>
</dbReference>
<evidence type="ECO:0000313" key="7">
    <source>
        <dbReference type="EMBL" id="CYV81959.1"/>
    </source>
</evidence>
<reference evidence="17 29" key="3">
    <citation type="submission" date="2019-04" db="EMBL/GenBank/DDBJ databases">
        <title>Genome analysis of Streptococcus suis strain WUSS330.</title>
        <authorList>
            <person name="Chen H."/>
            <person name="Gao X."/>
            <person name="Wu Z."/>
        </authorList>
    </citation>
    <scope>NUCLEOTIDE SEQUENCE [LARGE SCALE GENOMIC DNA]</scope>
    <source>
        <strain evidence="17 29">WUSS330</strain>
    </source>
</reference>
<dbReference type="Proteomes" id="UP000074356">
    <property type="component" value="Unassembled WGS sequence"/>
</dbReference>
<dbReference type="EMBL" id="FIGG01000002">
    <property type="protein sequence ID" value="CYU58520.1"/>
    <property type="molecule type" value="Genomic_DNA"/>
</dbReference>
<evidence type="ECO:0000313" key="32">
    <source>
        <dbReference type="Proteomes" id="UP000548355"/>
    </source>
</evidence>
<dbReference type="Proteomes" id="UP000074664">
    <property type="component" value="Unassembled WGS sequence"/>
</dbReference>
<evidence type="ECO:0000313" key="25">
    <source>
        <dbReference type="Proteomes" id="UP000073485"/>
    </source>
</evidence>
<evidence type="ECO:0000256" key="1">
    <source>
        <dbReference type="RuleBase" id="RU362001"/>
    </source>
</evidence>
<dbReference type="EMBL" id="JAWWZK010000008">
    <property type="protein sequence ID" value="MDX5037701.1"/>
    <property type="molecule type" value="Genomic_DNA"/>
</dbReference>
<gene>
    <name evidence="2" type="primary">esxA</name>
    <name evidence="16" type="ORF">E8L09_04650</name>
    <name evidence="8" type="ORF">ERS132370_01679</name>
    <name evidence="2" type="ORF">ERS132392_00695</name>
    <name evidence="4" type="ORF">ERS132393_01013</name>
    <name evidence="5" type="ORF">ERS132406_01952</name>
    <name evidence="3" type="ORF">ERS132410_00271</name>
    <name evidence="6" type="ORF">ERS132440_01332</name>
    <name evidence="7" type="ORF">ERS132457_01004</name>
    <name evidence="10" type="ORF">ERS132521_01675</name>
    <name evidence="9" type="ORF">ERS132551_01101</name>
    <name evidence="17" type="ORF">FAJ36_02945</name>
    <name evidence="15" type="ORF">FAJ39_07675</name>
    <name evidence="18" type="ORF">FH692_09905</name>
    <name evidence="13" type="ORF">HO898_07725</name>
    <name evidence="14" type="ORF">HU146_00760</name>
    <name evidence="11" type="ORF">NQD44_08250</name>
    <name evidence="12" type="ORF">SHY70_05325</name>
</gene>
<dbReference type="Proteomes" id="UP000315224">
    <property type="component" value="Unassembled WGS sequence"/>
</dbReference>
<dbReference type="EMBL" id="SSXK01000010">
    <property type="protein sequence ID" value="TII04378.1"/>
    <property type="molecule type" value="Genomic_DNA"/>
</dbReference>